<dbReference type="InParanoid" id="A0A4W6C712"/>
<evidence type="ECO:0000313" key="3">
    <source>
        <dbReference type="Proteomes" id="UP000314980"/>
    </source>
</evidence>
<organism evidence="2 3">
    <name type="scientific">Lates calcarifer</name>
    <name type="common">Barramundi</name>
    <name type="synonym">Holocentrus calcarifer</name>
    <dbReference type="NCBI Taxonomy" id="8187"/>
    <lineage>
        <taxon>Eukaryota</taxon>
        <taxon>Metazoa</taxon>
        <taxon>Chordata</taxon>
        <taxon>Craniata</taxon>
        <taxon>Vertebrata</taxon>
        <taxon>Euteleostomi</taxon>
        <taxon>Actinopterygii</taxon>
        <taxon>Neopterygii</taxon>
        <taxon>Teleostei</taxon>
        <taxon>Neoteleostei</taxon>
        <taxon>Acanthomorphata</taxon>
        <taxon>Carangaria</taxon>
        <taxon>Carangaria incertae sedis</taxon>
        <taxon>Centropomidae</taxon>
        <taxon>Lates</taxon>
    </lineage>
</organism>
<reference evidence="3" key="1">
    <citation type="submission" date="2015-09" db="EMBL/GenBank/DDBJ databases">
        <authorList>
            <person name="Sai Rama Sridatta P."/>
        </authorList>
    </citation>
    <scope>NUCLEOTIDE SEQUENCE [LARGE SCALE GENOMIC DNA]</scope>
</reference>
<name>A0A4W6C712_LATCA</name>
<sequence length="147" mass="16004">ASSLTLAPESRLFALTLSSASSSSCCNLRSLGSHPSLQFLDLLLSTFHGYLLSFIQTVLTGVLLLLHLVSAASLSLQGGLQSVHHSLMVTLGLFHLLILLSQFTLNVSLHLVELQLSSKDLTLLMLQRSLKEQTLLLICMYSSVNMH</sequence>
<evidence type="ECO:0000256" key="1">
    <source>
        <dbReference type="SAM" id="Phobius"/>
    </source>
</evidence>
<protein>
    <submittedName>
        <fullName evidence="2">Uncharacterized protein</fullName>
    </submittedName>
</protein>
<keyword evidence="3" id="KW-1185">Reference proteome</keyword>
<reference evidence="2" key="2">
    <citation type="submission" date="2025-08" db="UniProtKB">
        <authorList>
            <consortium name="Ensembl"/>
        </authorList>
    </citation>
    <scope>IDENTIFICATION</scope>
</reference>
<dbReference type="AlphaFoldDB" id="A0A4W6C712"/>
<keyword evidence="1" id="KW-1133">Transmembrane helix</keyword>
<keyword evidence="1" id="KW-0472">Membrane</keyword>
<keyword evidence="1" id="KW-0812">Transmembrane</keyword>
<evidence type="ECO:0000313" key="2">
    <source>
        <dbReference type="Ensembl" id="ENSLCAP00010006241.1"/>
    </source>
</evidence>
<dbReference type="GeneTree" id="ENSGT01140000282895"/>
<feature type="transmembrane region" description="Helical" evidence="1">
    <location>
        <begin position="86"/>
        <end position="105"/>
    </location>
</feature>
<feature type="transmembrane region" description="Helical" evidence="1">
    <location>
        <begin position="49"/>
        <end position="74"/>
    </location>
</feature>
<accession>A0A4W6C712</accession>
<proteinExistence type="predicted"/>
<reference evidence="2" key="3">
    <citation type="submission" date="2025-09" db="UniProtKB">
        <authorList>
            <consortium name="Ensembl"/>
        </authorList>
    </citation>
    <scope>IDENTIFICATION</scope>
</reference>
<dbReference type="Proteomes" id="UP000314980">
    <property type="component" value="Unassembled WGS sequence"/>
</dbReference>
<dbReference type="Ensembl" id="ENSLCAT00010006395.1">
    <property type="protein sequence ID" value="ENSLCAP00010006241.1"/>
    <property type="gene ID" value="ENSLCAG00010003079.1"/>
</dbReference>